<dbReference type="InterPro" id="IPR000847">
    <property type="entry name" value="LysR_HTH_N"/>
</dbReference>
<dbReference type="PRINTS" id="PR00039">
    <property type="entry name" value="HTHLYSR"/>
</dbReference>
<dbReference type="Pfam" id="PF00126">
    <property type="entry name" value="HTH_1"/>
    <property type="match status" value="1"/>
</dbReference>
<name>A0A2T5J3N8_9GAMM</name>
<accession>A0A2T5J3N8</accession>
<sequence>MLHISRVDLNLFIVLDAIYREGNITRASQKLHLTQPAVSHALARLRELLKDPLFVRQGTQMIPTPYTRQLIVPIQQALQSVEQSINQEPLFEPLQSERHFYLGLRDVLEASILPPLLQHLQQHAPHICLSSVRLDRQDLESELTAGNIDFALEIPYAVSDSIEHLPVVSDQLVVVARQQHPALASGLNLENYLAQRHIMVSTRRKGWALEDVELNKAGYKRDIRLRCQHYFAACRVVSETDLLLTMPEQYARLANAQFGNQLFDFPLKSPILDMHLYWHRSANKDPAHRWLRGLINDLFQRFS</sequence>
<evidence type="ECO:0000256" key="4">
    <source>
        <dbReference type="ARBA" id="ARBA00023163"/>
    </source>
</evidence>
<keyword evidence="2" id="KW-0805">Transcription regulation</keyword>
<dbReference type="InterPro" id="IPR036388">
    <property type="entry name" value="WH-like_DNA-bd_sf"/>
</dbReference>
<evidence type="ECO:0000256" key="3">
    <source>
        <dbReference type="ARBA" id="ARBA00023125"/>
    </source>
</evidence>
<evidence type="ECO:0000313" key="7">
    <source>
        <dbReference type="Proteomes" id="UP000244223"/>
    </source>
</evidence>
<organism evidence="6 7">
    <name type="scientific">Agitococcus lubricus</name>
    <dbReference type="NCBI Taxonomy" id="1077255"/>
    <lineage>
        <taxon>Bacteria</taxon>
        <taxon>Pseudomonadati</taxon>
        <taxon>Pseudomonadota</taxon>
        <taxon>Gammaproteobacteria</taxon>
        <taxon>Moraxellales</taxon>
        <taxon>Moraxellaceae</taxon>
        <taxon>Agitococcus</taxon>
    </lineage>
</organism>
<dbReference type="InterPro" id="IPR036390">
    <property type="entry name" value="WH_DNA-bd_sf"/>
</dbReference>
<dbReference type="InterPro" id="IPR005119">
    <property type="entry name" value="LysR_subst-bd"/>
</dbReference>
<dbReference type="SUPFAM" id="SSF53850">
    <property type="entry name" value="Periplasmic binding protein-like II"/>
    <property type="match status" value="1"/>
</dbReference>
<dbReference type="PROSITE" id="PS50931">
    <property type="entry name" value="HTH_LYSR"/>
    <property type="match status" value="1"/>
</dbReference>
<dbReference type="Gene3D" id="1.10.10.10">
    <property type="entry name" value="Winged helix-like DNA-binding domain superfamily/Winged helix DNA-binding domain"/>
    <property type="match status" value="1"/>
</dbReference>
<dbReference type="CDD" id="cd08417">
    <property type="entry name" value="PBP2_Nitroaromatics_like"/>
    <property type="match status" value="1"/>
</dbReference>
<dbReference type="GO" id="GO:0003677">
    <property type="term" value="F:DNA binding"/>
    <property type="evidence" value="ECO:0007669"/>
    <property type="project" value="UniProtKB-KW"/>
</dbReference>
<keyword evidence="4" id="KW-0804">Transcription</keyword>
<evidence type="ECO:0000259" key="5">
    <source>
        <dbReference type="PROSITE" id="PS50931"/>
    </source>
</evidence>
<comment type="similarity">
    <text evidence="1">Belongs to the LysR transcriptional regulatory family.</text>
</comment>
<dbReference type="Proteomes" id="UP000244223">
    <property type="component" value="Unassembled WGS sequence"/>
</dbReference>
<keyword evidence="7" id="KW-1185">Reference proteome</keyword>
<keyword evidence="3 6" id="KW-0238">DNA-binding</keyword>
<feature type="domain" description="HTH lysR-type" evidence="5">
    <location>
        <begin position="7"/>
        <end position="64"/>
    </location>
</feature>
<comment type="caution">
    <text evidence="6">The sequence shown here is derived from an EMBL/GenBank/DDBJ whole genome shotgun (WGS) entry which is preliminary data.</text>
</comment>
<dbReference type="Pfam" id="PF03466">
    <property type="entry name" value="LysR_substrate"/>
    <property type="match status" value="1"/>
</dbReference>
<dbReference type="GO" id="GO:0003700">
    <property type="term" value="F:DNA-binding transcription factor activity"/>
    <property type="evidence" value="ECO:0007669"/>
    <property type="project" value="InterPro"/>
</dbReference>
<proteinExistence type="inferred from homology"/>
<protein>
    <submittedName>
        <fullName evidence="6">DNA-binding transcriptional LysR family regulator</fullName>
    </submittedName>
</protein>
<dbReference type="AlphaFoldDB" id="A0A2T5J3N8"/>
<reference evidence="6 7" key="1">
    <citation type="submission" date="2018-04" db="EMBL/GenBank/DDBJ databases">
        <title>Genomic Encyclopedia of Archaeal and Bacterial Type Strains, Phase II (KMG-II): from individual species to whole genera.</title>
        <authorList>
            <person name="Goeker M."/>
        </authorList>
    </citation>
    <scope>NUCLEOTIDE SEQUENCE [LARGE SCALE GENOMIC DNA]</scope>
    <source>
        <strain evidence="6 7">DSM 5822</strain>
    </source>
</reference>
<gene>
    <name evidence="6" type="ORF">C8N29_101195</name>
</gene>
<dbReference type="Gene3D" id="3.40.190.10">
    <property type="entry name" value="Periplasmic binding protein-like II"/>
    <property type="match status" value="2"/>
</dbReference>
<dbReference type="RefSeq" id="WP_204509244.1">
    <property type="nucleotide sequence ID" value="NZ_QAON01000001.1"/>
</dbReference>
<dbReference type="SUPFAM" id="SSF46785">
    <property type="entry name" value="Winged helix' DNA-binding domain"/>
    <property type="match status" value="1"/>
</dbReference>
<evidence type="ECO:0000256" key="1">
    <source>
        <dbReference type="ARBA" id="ARBA00009437"/>
    </source>
</evidence>
<dbReference type="EMBL" id="QAON01000001">
    <property type="protein sequence ID" value="PTQ91123.1"/>
    <property type="molecule type" value="Genomic_DNA"/>
</dbReference>
<evidence type="ECO:0000313" key="6">
    <source>
        <dbReference type="EMBL" id="PTQ91123.1"/>
    </source>
</evidence>
<dbReference type="InterPro" id="IPR050389">
    <property type="entry name" value="LysR-type_TF"/>
</dbReference>
<dbReference type="InterPro" id="IPR037402">
    <property type="entry name" value="YidZ_PBP2"/>
</dbReference>
<evidence type="ECO:0000256" key="2">
    <source>
        <dbReference type="ARBA" id="ARBA00023015"/>
    </source>
</evidence>
<dbReference type="PANTHER" id="PTHR30118">
    <property type="entry name" value="HTH-TYPE TRANSCRIPTIONAL REGULATOR LEUO-RELATED"/>
    <property type="match status" value="1"/>
</dbReference>
<dbReference type="PANTHER" id="PTHR30118:SF15">
    <property type="entry name" value="TRANSCRIPTIONAL REGULATORY PROTEIN"/>
    <property type="match status" value="1"/>
</dbReference>